<comment type="caution">
    <text evidence="3">The sequence shown here is derived from an EMBL/GenBank/DDBJ whole genome shotgun (WGS) entry which is preliminary data.</text>
</comment>
<dbReference type="Gene3D" id="3.30.710.10">
    <property type="entry name" value="Potassium Channel Kv1.1, Chain A"/>
    <property type="match status" value="1"/>
</dbReference>
<dbReference type="EMBL" id="JACAZI010000003">
    <property type="protein sequence ID" value="KAF7365516.1"/>
    <property type="molecule type" value="Genomic_DNA"/>
</dbReference>
<reference evidence="3" key="1">
    <citation type="submission" date="2020-05" db="EMBL/GenBank/DDBJ databases">
        <title>Mycena genomes resolve the evolution of fungal bioluminescence.</title>
        <authorList>
            <person name="Tsai I.J."/>
        </authorList>
    </citation>
    <scope>NUCLEOTIDE SEQUENCE</scope>
    <source>
        <strain evidence="3">CCC161011</strain>
    </source>
</reference>
<dbReference type="CDD" id="cd18186">
    <property type="entry name" value="BTB_POZ_ZBTB_KLHL-like"/>
    <property type="match status" value="1"/>
</dbReference>
<evidence type="ECO:0000256" key="1">
    <source>
        <dbReference type="SAM" id="MobiDB-lite"/>
    </source>
</evidence>
<feature type="region of interest" description="Disordered" evidence="1">
    <location>
        <begin position="1"/>
        <end position="24"/>
    </location>
</feature>
<name>A0A8H7DBE6_9AGAR</name>
<accession>A0A8H7DBE6</accession>
<dbReference type="Pfam" id="PF00651">
    <property type="entry name" value="BTB"/>
    <property type="match status" value="1"/>
</dbReference>
<keyword evidence="4" id="KW-1185">Reference proteome</keyword>
<dbReference type="InterPro" id="IPR000210">
    <property type="entry name" value="BTB/POZ_dom"/>
</dbReference>
<dbReference type="InterPro" id="IPR011333">
    <property type="entry name" value="SKP1/BTB/POZ_sf"/>
</dbReference>
<evidence type="ECO:0000259" key="2">
    <source>
        <dbReference type="PROSITE" id="PS50097"/>
    </source>
</evidence>
<dbReference type="OrthoDB" id="3217871at2759"/>
<dbReference type="PROSITE" id="PS50097">
    <property type="entry name" value="BTB"/>
    <property type="match status" value="1"/>
</dbReference>
<dbReference type="Proteomes" id="UP000620124">
    <property type="component" value="Unassembled WGS sequence"/>
</dbReference>
<dbReference type="SMART" id="SM00225">
    <property type="entry name" value="BTB"/>
    <property type="match status" value="1"/>
</dbReference>
<feature type="domain" description="BTB" evidence="2">
    <location>
        <begin position="37"/>
        <end position="102"/>
    </location>
</feature>
<gene>
    <name evidence="3" type="ORF">MVEN_00424700</name>
</gene>
<protein>
    <submittedName>
        <fullName evidence="3">BTB domain-containing protein</fullName>
    </submittedName>
</protein>
<evidence type="ECO:0000313" key="3">
    <source>
        <dbReference type="EMBL" id="KAF7365516.1"/>
    </source>
</evidence>
<proteinExistence type="predicted"/>
<evidence type="ECO:0000313" key="4">
    <source>
        <dbReference type="Proteomes" id="UP000620124"/>
    </source>
</evidence>
<dbReference type="AlphaFoldDB" id="A0A8H7DBE6"/>
<organism evidence="3 4">
    <name type="scientific">Mycena venus</name>
    <dbReference type="NCBI Taxonomy" id="2733690"/>
    <lineage>
        <taxon>Eukaryota</taxon>
        <taxon>Fungi</taxon>
        <taxon>Dikarya</taxon>
        <taxon>Basidiomycota</taxon>
        <taxon>Agaricomycotina</taxon>
        <taxon>Agaricomycetes</taxon>
        <taxon>Agaricomycetidae</taxon>
        <taxon>Agaricales</taxon>
        <taxon>Marasmiineae</taxon>
        <taxon>Mycenaceae</taxon>
        <taxon>Mycena</taxon>
    </lineage>
</organism>
<dbReference type="SUPFAM" id="SSF54695">
    <property type="entry name" value="POZ domain"/>
    <property type="match status" value="1"/>
</dbReference>
<sequence length="340" mass="39122">MSEQPSPQKRPRTDADDAVSAPDPKTYKQSKIWMNYGDIILQVNDTLFRVNRDVLAKNSLTFRGMFDLPQPSNETQIKGCPIVLLTGDSPKDVELLLGAFYDPFYHRLKLQFDVLAASLRLGRKYEAPAFKQDAARRLHAEFPAILNVWDRRQVRERSNGLEMLRSTPGLYIDLLNLAYENGVYTCVPALALRCLSLYTLSELFAGIERENGSRAMLPDETKLTLARALEAIQLFQWHNLEWLREEGEPVPIEDHEFEQYDKCDYQRQMMCHLNVAPARVDITYLLEPWEKVAGGKWVGALCEDCEKAAKVEHNAGRQRAWDQLPIFFGLPEWKDLKDMD</sequence>